<protein>
    <submittedName>
        <fullName evidence="1">Uncharacterized protein</fullName>
    </submittedName>
</protein>
<gene>
    <name evidence="1" type="ORF">ACFSR3_01870</name>
</gene>
<name>A0ABW5NQ20_9FLAO</name>
<reference evidence="2" key="1">
    <citation type="journal article" date="2019" name="Int. J. Syst. Evol. Microbiol.">
        <title>The Global Catalogue of Microorganisms (GCM) 10K type strain sequencing project: providing services to taxonomists for standard genome sequencing and annotation.</title>
        <authorList>
            <consortium name="The Broad Institute Genomics Platform"/>
            <consortium name="The Broad Institute Genome Sequencing Center for Infectious Disease"/>
            <person name="Wu L."/>
            <person name="Ma J."/>
        </authorList>
    </citation>
    <scope>NUCLEOTIDE SEQUENCE [LARGE SCALE GENOMIC DNA]</scope>
    <source>
        <strain evidence="2">KCTC 42107</strain>
    </source>
</reference>
<evidence type="ECO:0000313" key="2">
    <source>
        <dbReference type="Proteomes" id="UP001597480"/>
    </source>
</evidence>
<evidence type="ECO:0000313" key="1">
    <source>
        <dbReference type="EMBL" id="MFD2600791.1"/>
    </source>
</evidence>
<comment type="caution">
    <text evidence="1">The sequence shown here is derived from an EMBL/GenBank/DDBJ whole genome shotgun (WGS) entry which is preliminary data.</text>
</comment>
<organism evidence="1 2">
    <name type="scientific">Flavobacterium suzhouense</name>
    <dbReference type="NCBI Taxonomy" id="1529638"/>
    <lineage>
        <taxon>Bacteria</taxon>
        <taxon>Pseudomonadati</taxon>
        <taxon>Bacteroidota</taxon>
        <taxon>Flavobacteriia</taxon>
        <taxon>Flavobacteriales</taxon>
        <taxon>Flavobacteriaceae</taxon>
        <taxon>Flavobacterium</taxon>
    </lineage>
</organism>
<sequence>MPLSPKTILSGWKNYLDKSEVTENTAKQRAAVCATCPNAKQGKLLAFIKDSLTEIEGAYCTLCHCPLSAKVRSTDICPDNKWNDPI</sequence>
<dbReference type="EMBL" id="JBHUMD010000003">
    <property type="protein sequence ID" value="MFD2600791.1"/>
    <property type="molecule type" value="Genomic_DNA"/>
</dbReference>
<proteinExistence type="predicted"/>
<keyword evidence="2" id="KW-1185">Reference proteome</keyword>
<dbReference type="Proteomes" id="UP001597480">
    <property type="component" value="Unassembled WGS sequence"/>
</dbReference>
<accession>A0ABW5NQ20</accession>
<dbReference type="RefSeq" id="WP_379819463.1">
    <property type="nucleotide sequence ID" value="NZ_JBHUMD010000003.1"/>
</dbReference>